<dbReference type="Proteomes" id="UP000093309">
    <property type="component" value="Unassembled WGS sequence"/>
</dbReference>
<dbReference type="OrthoDB" id="34294at2"/>
<name>A0A1C0ZT74_9BACL</name>
<dbReference type="InterPro" id="IPR011008">
    <property type="entry name" value="Dimeric_a/b-barrel"/>
</dbReference>
<keyword evidence="1" id="KW-0805">Transcription regulation</keyword>
<dbReference type="PANTHER" id="PTHR30154">
    <property type="entry name" value="LEUCINE-RESPONSIVE REGULATORY PROTEIN"/>
    <property type="match status" value="1"/>
</dbReference>
<evidence type="ECO:0000313" key="6">
    <source>
        <dbReference type="Proteomes" id="UP000093309"/>
    </source>
</evidence>
<dbReference type="PRINTS" id="PR00033">
    <property type="entry name" value="HTHASNC"/>
</dbReference>
<protein>
    <submittedName>
        <fullName evidence="5">Transcriptional regulator</fullName>
    </submittedName>
</protein>
<sequence length="143" mass="16173">MLSNSAIDEIDLRILHHLLQDATQSHKAIGQHVHLTGQAVGARVRKLQDLGVITGYTVNWNPEKIGQVVHAFIIVFMKSNTAHQAFLTYMQDQESVVETHRVSGEGCYWMRVRVRTPLELNTLLDELLHFGNYKVSLSIGQVK</sequence>
<evidence type="ECO:0000256" key="1">
    <source>
        <dbReference type="ARBA" id="ARBA00023015"/>
    </source>
</evidence>
<dbReference type="RefSeq" id="WP_065858127.1">
    <property type="nucleotide sequence ID" value="NZ_LYPC01000028.1"/>
</dbReference>
<keyword evidence="6" id="KW-1185">Reference proteome</keyword>
<dbReference type="GO" id="GO:0043565">
    <property type="term" value="F:sequence-specific DNA binding"/>
    <property type="evidence" value="ECO:0007669"/>
    <property type="project" value="InterPro"/>
</dbReference>
<dbReference type="Gene3D" id="1.10.10.10">
    <property type="entry name" value="Winged helix-like DNA-binding domain superfamily/Winged helix DNA-binding domain"/>
    <property type="match status" value="1"/>
</dbReference>
<dbReference type="EMBL" id="LYPC01000028">
    <property type="protein sequence ID" value="OCT11261.1"/>
    <property type="molecule type" value="Genomic_DNA"/>
</dbReference>
<dbReference type="PROSITE" id="PS50956">
    <property type="entry name" value="HTH_ASNC_2"/>
    <property type="match status" value="1"/>
</dbReference>
<organism evidence="5 6">
    <name type="scientific">Paenibacillus pectinilyticus</name>
    <dbReference type="NCBI Taxonomy" id="512399"/>
    <lineage>
        <taxon>Bacteria</taxon>
        <taxon>Bacillati</taxon>
        <taxon>Bacillota</taxon>
        <taxon>Bacilli</taxon>
        <taxon>Bacillales</taxon>
        <taxon>Paenibacillaceae</taxon>
        <taxon>Paenibacillus</taxon>
    </lineage>
</organism>
<evidence type="ECO:0000259" key="4">
    <source>
        <dbReference type="PROSITE" id="PS50956"/>
    </source>
</evidence>
<dbReference type="AlphaFoldDB" id="A0A1C0ZT74"/>
<evidence type="ECO:0000256" key="3">
    <source>
        <dbReference type="ARBA" id="ARBA00023163"/>
    </source>
</evidence>
<dbReference type="InterPro" id="IPR000485">
    <property type="entry name" value="AsnC-type_HTH_dom"/>
</dbReference>
<dbReference type="STRING" id="512399.A8709_06185"/>
<reference evidence="6" key="1">
    <citation type="submission" date="2016-05" db="EMBL/GenBank/DDBJ databases">
        <title>Paenibacillus oryzae. sp. nov., isolated from the rice root.</title>
        <authorList>
            <person name="Zhang J."/>
            <person name="Zhang X."/>
        </authorList>
    </citation>
    <scope>NUCLEOTIDE SEQUENCE [LARGE SCALE GENOMIC DNA]</scope>
    <source>
        <strain evidence="6">KCTC13222</strain>
    </source>
</reference>
<evidence type="ECO:0000256" key="2">
    <source>
        <dbReference type="ARBA" id="ARBA00023125"/>
    </source>
</evidence>
<feature type="domain" description="HTH asnC-type" evidence="4">
    <location>
        <begin position="7"/>
        <end position="68"/>
    </location>
</feature>
<dbReference type="Pfam" id="PF01037">
    <property type="entry name" value="AsnC_trans_reg"/>
    <property type="match status" value="1"/>
</dbReference>
<dbReference type="SUPFAM" id="SSF46785">
    <property type="entry name" value="Winged helix' DNA-binding domain"/>
    <property type="match status" value="1"/>
</dbReference>
<gene>
    <name evidence="5" type="ORF">A8709_06185</name>
</gene>
<evidence type="ECO:0000313" key="5">
    <source>
        <dbReference type="EMBL" id="OCT11261.1"/>
    </source>
</evidence>
<dbReference type="PANTHER" id="PTHR30154:SF55">
    <property type="entry name" value="HTH-TYPE TRANSCRIPTIONAL REGULATOR LRPB"/>
    <property type="match status" value="1"/>
</dbReference>
<dbReference type="InterPro" id="IPR036390">
    <property type="entry name" value="WH_DNA-bd_sf"/>
</dbReference>
<dbReference type="SUPFAM" id="SSF54909">
    <property type="entry name" value="Dimeric alpha+beta barrel"/>
    <property type="match status" value="1"/>
</dbReference>
<dbReference type="InterPro" id="IPR019888">
    <property type="entry name" value="Tscrpt_reg_AsnC-like"/>
</dbReference>
<comment type="caution">
    <text evidence="5">The sequence shown here is derived from an EMBL/GenBank/DDBJ whole genome shotgun (WGS) entry which is preliminary data.</text>
</comment>
<dbReference type="SMART" id="SM00344">
    <property type="entry name" value="HTH_ASNC"/>
    <property type="match status" value="1"/>
</dbReference>
<dbReference type="GO" id="GO:0005829">
    <property type="term" value="C:cytosol"/>
    <property type="evidence" value="ECO:0007669"/>
    <property type="project" value="TreeGrafter"/>
</dbReference>
<dbReference type="GO" id="GO:0043200">
    <property type="term" value="P:response to amino acid"/>
    <property type="evidence" value="ECO:0007669"/>
    <property type="project" value="TreeGrafter"/>
</dbReference>
<accession>A0A1C0ZT74</accession>
<keyword evidence="3" id="KW-0804">Transcription</keyword>
<dbReference type="Gene3D" id="3.30.70.920">
    <property type="match status" value="1"/>
</dbReference>
<keyword evidence="2" id="KW-0238">DNA-binding</keyword>
<dbReference type="InterPro" id="IPR019887">
    <property type="entry name" value="Tscrpt_reg_AsnC/Lrp_C"/>
</dbReference>
<dbReference type="Pfam" id="PF13404">
    <property type="entry name" value="HTH_AsnC-type"/>
    <property type="match status" value="1"/>
</dbReference>
<proteinExistence type="predicted"/>
<dbReference type="InterPro" id="IPR036388">
    <property type="entry name" value="WH-like_DNA-bd_sf"/>
</dbReference>